<reference evidence="2 3" key="1">
    <citation type="submission" date="2024-12" db="EMBL/GenBank/DDBJ databases">
        <title>The unique morphological basis and parallel evolutionary history of personate flowers in Penstemon.</title>
        <authorList>
            <person name="Depatie T.H."/>
            <person name="Wessinger C.A."/>
        </authorList>
    </citation>
    <scope>NUCLEOTIDE SEQUENCE [LARGE SCALE GENOMIC DNA]</scope>
    <source>
        <strain evidence="2">WTNN_2</strain>
        <tissue evidence="2">Leaf</tissue>
    </source>
</reference>
<dbReference type="Proteomes" id="UP001634393">
    <property type="component" value="Unassembled WGS sequence"/>
</dbReference>
<evidence type="ECO:0000313" key="3">
    <source>
        <dbReference type="Proteomes" id="UP001634393"/>
    </source>
</evidence>
<accession>A0ABD3SJ26</accession>
<dbReference type="EMBL" id="JBJXBP010000006">
    <property type="protein sequence ID" value="KAL3824278.1"/>
    <property type="molecule type" value="Genomic_DNA"/>
</dbReference>
<feature type="compositionally biased region" description="Polar residues" evidence="1">
    <location>
        <begin position="92"/>
        <end position="111"/>
    </location>
</feature>
<protein>
    <submittedName>
        <fullName evidence="2">Uncharacterized protein</fullName>
    </submittedName>
</protein>
<evidence type="ECO:0000313" key="2">
    <source>
        <dbReference type="EMBL" id="KAL3824278.1"/>
    </source>
</evidence>
<name>A0ABD3SJ26_9LAMI</name>
<feature type="region of interest" description="Disordered" evidence="1">
    <location>
        <begin position="21"/>
        <end position="121"/>
    </location>
</feature>
<proteinExistence type="predicted"/>
<organism evidence="2 3">
    <name type="scientific">Penstemon smallii</name>
    <dbReference type="NCBI Taxonomy" id="265156"/>
    <lineage>
        <taxon>Eukaryota</taxon>
        <taxon>Viridiplantae</taxon>
        <taxon>Streptophyta</taxon>
        <taxon>Embryophyta</taxon>
        <taxon>Tracheophyta</taxon>
        <taxon>Spermatophyta</taxon>
        <taxon>Magnoliopsida</taxon>
        <taxon>eudicotyledons</taxon>
        <taxon>Gunneridae</taxon>
        <taxon>Pentapetalae</taxon>
        <taxon>asterids</taxon>
        <taxon>lamiids</taxon>
        <taxon>Lamiales</taxon>
        <taxon>Plantaginaceae</taxon>
        <taxon>Cheloneae</taxon>
        <taxon>Penstemon</taxon>
    </lineage>
</organism>
<feature type="compositionally biased region" description="Low complexity" evidence="1">
    <location>
        <begin position="38"/>
        <end position="54"/>
    </location>
</feature>
<evidence type="ECO:0000256" key="1">
    <source>
        <dbReference type="SAM" id="MobiDB-lite"/>
    </source>
</evidence>
<feature type="compositionally biased region" description="Basic residues" evidence="1">
    <location>
        <begin position="67"/>
        <end position="76"/>
    </location>
</feature>
<dbReference type="AlphaFoldDB" id="A0ABD3SJ26"/>
<gene>
    <name evidence="2" type="ORF">ACJIZ3_020307</name>
</gene>
<keyword evidence="3" id="KW-1185">Reference proteome</keyword>
<sequence>MARLTYELEWSRKLPCLCQHSPAPTDRRTDTRWGRFGSMDSSSPLSSSIWSHQSGGVRSPPFWSRPERRRHITRRSSGHDQNEGGTHCRLSCSGQNAQPFPPSRQTTQNHQEVVVEQNREDPPPLLIKLPYELF</sequence>
<comment type="caution">
    <text evidence="2">The sequence shown here is derived from an EMBL/GenBank/DDBJ whole genome shotgun (WGS) entry which is preliminary data.</text>
</comment>